<name>X0VNX8_9ZZZZ</name>
<evidence type="ECO:0000313" key="1">
    <source>
        <dbReference type="EMBL" id="GAG12862.1"/>
    </source>
</evidence>
<protein>
    <submittedName>
        <fullName evidence="1">Uncharacterized protein</fullName>
    </submittedName>
</protein>
<feature type="non-terminal residue" evidence="1">
    <location>
        <position position="44"/>
    </location>
</feature>
<dbReference type="AlphaFoldDB" id="X0VNX8"/>
<organism evidence="1">
    <name type="scientific">marine sediment metagenome</name>
    <dbReference type="NCBI Taxonomy" id="412755"/>
    <lineage>
        <taxon>unclassified sequences</taxon>
        <taxon>metagenomes</taxon>
        <taxon>ecological metagenomes</taxon>
    </lineage>
</organism>
<dbReference type="EMBL" id="BARS01020951">
    <property type="protein sequence ID" value="GAG12862.1"/>
    <property type="molecule type" value="Genomic_DNA"/>
</dbReference>
<reference evidence="1" key="1">
    <citation type="journal article" date="2014" name="Front. Microbiol.">
        <title>High frequency of phylogenetically diverse reductive dehalogenase-homologous genes in deep subseafloor sedimentary metagenomes.</title>
        <authorList>
            <person name="Kawai M."/>
            <person name="Futagami T."/>
            <person name="Toyoda A."/>
            <person name="Takaki Y."/>
            <person name="Nishi S."/>
            <person name="Hori S."/>
            <person name="Arai W."/>
            <person name="Tsubouchi T."/>
            <person name="Morono Y."/>
            <person name="Uchiyama I."/>
            <person name="Ito T."/>
            <person name="Fujiyama A."/>
            <person name="Inagaki F."/>
            <person name="Takami H."/>
        </authorList>
    </citation>
    <scope>NUCLEOTIDE SEQUENCE</scope>
    <source>
        <strain evidence="1">Expedition CK06-06</strain>
    </source>
</reference>
<accession>X0VNX8</accession>
<sequence>MARQVVIQSDGKYSCWSTIVDNFVWTDATREEYINARAKECHDE</sequence>
<gene>
    <name evidence="1" type="ORF">S01H1_33728</name>
</gene>
<proteinExistence type="predicted"/>
<comment type="caution">
    <text evidence="1">The sequence shown here is derived from an EMBL/GenBank/DDBJ whole genome shotgun (WGS) entry which is preliminary data.</text>
</comment>